<protein>
    <submittedName>
        <fullName evidence="3">Phosphoribosyltransferase</fullName>
    </submittedName>
</protein>
<reference evidence="3 4" key="1">
    <citation type="journal article" date="2013" name="Genome Announc.">
        <title>Genome Sequence of Sporolactobacillus laevolacticus DSM442, an Efficient Polymer-Grade D-Lactate Producer from Agricultural Waste Cottonseed as a Nitrogen Source.</title>
        <authorList>
            <person name="Wang H."/>
            <person name="Wang L."/>
            <person name="Ju J."/>
            <person name="Yu B."/>
            <person name="Ma Y."/>
        </authorList>
    </citation>
    <scope>NUCLEOTIDE SEQUENCE [LARGE SCALE GENOMIC DNA]</scope>
    <source>
        <strain evidence="3 4">DSM 442</strain>
    </source>
</reference>
<dbReference type="Gene3D" id="3.40.50.2020">
    <property type="match status" value="1"/>
</dbReference>
<evidence type="ECO:0000259" key="2">
    <source>
        <dbReference type="PROSITE" id="PS00028"/>
    </source>
</evidence>
<dbReference type="PROSITE" id="PS00028">
    <property type="entry name" value="ZINC_FINGER_C2H2_1"/>
    <property type="match status" value="1"/>
</dbReference>
<evidence type="ECO:0000313" key="3">
    <source>
        <dbReference type="EMBL" id="EST10670.1"/>
    </source>
</evidence>
<dbReference type="PATRIC" id="fig|1395513.3.peg.3213"/>
<accession>V6IUL4</accession>
<dbReference type="PANTHER" id="PTHR47505:SF1">
    <property type="entry name" value="DNA UTILIZATION PROTEIN YHGH"/>
    <property type="match status" value="1"/>
</dbReference>
<dbReference type="RefSeq" id="WP_023511372.1">
    <property type="nucleotide sequence ID" value="NZ_AWTC01000019.1"/>
</dbReference>
<dbReference type="InterPro" id="IPR029057">
    <property type="entry name" value="PRTase-like"/>
</dbReference>
<organism evidence="3 4">
    <name type="scientific">Sporolactobacillus laevolacticus DSM 442</name>
    <dbReference type="NCBI Taxonomy" id="1395513"/>
    <lineage>
        <taxon>Bacteria</taxon>
        <taxon>Bacillati</taxon>
        <taxon>Bacillota</taxon>
        <taxon>Bacilli</taxon>
        <taxon>Bacillales</taxon>
        <taxon>Sporolactobacillaceae</taxon>
        <taxon>Sporolactobacillus</taxon>
    </lineage>
</organism>
<keyword evidence="3" id="KW-0808">Transferase</keyword>
<proteinExistence type="inferred from homology"/>
<name>V6IUL4_9BACL</name>
<dbReference type="Proteomes" id="UP000018296">
    <property type="component" value="Unassembled WGS sequence"/>
</dbReference>
<gene>
    <name evidence="3" type="ORF">P343_15795</name>
</gene>
<dbReference type="InterPro" id="IPR051910">
    <property type="entry name" value="ComF/GntX_DNA_util-trans"/>
</dbReference>
<dbReference type="Pfam" id="PF00156">
    <property type="entry name" value="Pribosyltran"/>
    <property type="match status" value="1"/>
</dbReference>
<sequence length="256" mass="29476">MSGSHCLFCRAEKREPLTFLSLLSPDTSTGFCLSCQEQLERIDPLYSCRLCGRDLHSLEPAFVHDQICHDCIRWKQSGRNGLYGRNYAIYSYNGFIKEVMTMFKFRGDAILADGFEKELKKAYSRIIDHRLRFRFLNLRSGGEYEAIVPIPLSRERLVERGFNQAELLARKLGQPIVDALIREKNEQKQSKKNRRERLLMRETPFHLKNDQVRIVTGKKILLVDDLYTTGATMRLAATAITAAHPKQIDSLTLIHG</sequence>
<dbReference type="EMBL" id="AWTC01000019">
    <property type="protein sequence ID" value="EST10670.1"/>
    <property type="molecule type" value="Genomic_DNA"/>
</dbReference>
<evidence type="ECO:0000313" key="4">
    <source>
        <dbReference type="Proteomes" id="UP000018296"/>
    </source>
</evidence>
<comment type="caution">
    <text evidence="3">The sequence shown here is derived from an EMBL/GenBank/DDBJ whole genome shotgun (WGS) entry which is preliminary data.</text>
</comment>
<dbReference type="AlphaFoldDB" id="V6IUL4"/>
<evidence type="ECO:0000256" key="1">
    <source>
        <dbReference type="ARBA" id="ARBA00008007"/>
    </source>
</evidence>
<comment type="similarity">
    <text evidence="1">Belongs to the ComF/GntX family.</text>
</comment>
<feature type="domain" description="C2H2-type" evidence="2">
    <location>
        <begin position="48"/>
        <end position="69"/>
    </location>
</feature>
<keyword evidence="4" id="KW-1185">Reference proteome</keyword>
<dbReference type="GO" id="GO:0016757">
    <property type="term" value="F:glycosyltransferase activity"/>
    <property type="evidence" value="ECO:0007669"/>
    <property type="project" value="UniProtKB-KW"/>
</dbReference>
<dbReference type="SUPFAM" id="SSF53271">
    <property type="entry name" value="PRTase-like"/>
    <property type="match status" value="1"/>
</dbReference>
<dbReference type="CDD" id="cd06223">
    <property type="entry name" value="PRTases_typeI"/>
    <property type="match status" value="1"/>
</dbReference>
<keyword evidence="3" id="KW-0328">Glycosyltransferase</keyword>
<dbReference type="STRING" id="1395513.P343_15795"/>
<dbReference type="eggNOG" id="COG1040">
    <property type="taxonomic scope" value="Bacteria"/>
</dbReference>
<dbReference type="InterPro" id="IPR000836">
    <property type="entry name" value="PRTase_dom"/>
</dbReference>
<dbReference type="InterPro" id="IPR013087">
    <property type="entry name" value="Znf_C2H2_type"/>
</dbReference>
<dbReference type="OrthoDB" id="9779910at2"/>
<dbReference type="PANTHER" id="PTHR47505">
    <property type="entry name" value="DNA UTILIZATION PROTEIN YHGH"/>
    <property type="match status" value="1"/>
</dbReference>